<dbReference type="Pfam" id="PF00155">
    <property type="entry name" value="Aminotran_1_2"/>
    <property type="match status" value="1"/>
</dbReference>
<evidence type="ECO:0000256" key="6">
    <source>
        <dbReference type="HAMAP-Rule" id="MF_01023"/>
    </source>
</evidence>
<reference evidence="9" key="1">
    <citation type="submission" date="2017-09" db="EMBL/GenBank/DDBJ databases">
        <title>Depth-based differentiation of microbial function through sediment-hosted aquifers and enrichment of novel symbionts in the deep terrestrial subsurface.</title>
        <authorList>
            <person name="Probst A.J."/>
            <person name="Ladd B."/>
            <person name="Jarett J.K."/>
            <person name="Geller-Mcgrath D.E."/>
            <person name="Sieber C.M.K."/>
            <person name="Emerson J.B."/>
            <person name="Anantharaman K."/>
            <person name="Thomas B.C."/>
            <person name="Malmstrom R."/>
            <person name="Stieglmeier M."/>
            <person name="Klingl A."/>
            <person name="Woyke T."/>
            <person name="Ryan C.M."/>
            <person name="Banfield J.F."/>
        </authorList>
    </citation>
    <scope>NUCLEOTIDE SEQUENCE [LARGE SCALE GENOMIC DNA]</scope>
</reference>
<dbReference type="PANTHER" id="PTHR43643">
    <property type="entry name" value="HISTIDINOL-PHOSPHATE AMINOTRANSFERASE 2"/>
    <property type="match status" value="1"/>
</dbReference>
<feature type="domain" description="Aminotransferase class I/classII large" evidence="7">
    <location>
        <begin position="34"/>
        <end position="353"/>
    </location>
</feature>
<name>A0A2M7E9A7_9BACT</name>
<dbReference type="EMBL" id="PETL01000137">
    <property type="protein sequence ID" value="PIV64326.1"/>
    <property type="molecule type" value="Genomic_DNA"/>
</dbReference>
<dbReference type="InterPro" id="IPR005861">
    <property type="entry name" value="HisP_aminotrans"/>
</dbReference>
<comment type="similarity">
    <text evidence="6">Belongs to the class-II pyridoxal-phosphate-dependent aminotransferase family. Histidinol-phosphate aminotransferase subfamily.</text>
</comment>
<evidence type="ECO:0000256" key="4">
    <source>
        <dbReference type="ARBA" id="ARBA00022679"/>
    </source>
</evidence>
<comment type="cofactor">
    <cofactor evidence="1 6">
        <name>pyridoxal 5'-phosphate</name>
        <dbReference type="ChEBI" id="CHEBI:597326"/>
    </cofactor>
</comment>
<comment type="pathway">
    <text evidence="6">Amino-acid biosynthesis; L-histidine biosynthesis; L-histidine from 5-phospho-alpha-D-ribose 1-diphosphate: step 7/9.</text>
</comment>
<evidence type="ECO:0000259" key="7">
    <source>
        <dbReference type="Pfam" id="PF00155"/>
    </source>
</evidence>
<keyword evidence="6" id="KW-0028">Amino-acid biosynthesis</keyword>
<dbReference type="InterPro" id="IPR015422">
    <property type="entry name" value="PyrdxlP-dep_Trfase_small"/>
</dbReference>
<comment type="caution">
    <text evidence="8">The sequence shown here is derived from an EMBL/GenBank/DDBJ whole genome shotgun (WGS) entry which is preliminary data.</text>
</comment>
<dbReference type="EC" id="2.6.1.9" evidence="6"/>
<dbReference type="HAMAP" id="MF_01023">
    <property type="entry name" value="HisC_aminotrans_2"/>
    <property type="match status" value="1"/>
</dbReference>
<proteinExistence type="inferred from homology"/>
<sequence length="367" mass="41426">MIVKKLTRKVVLGLKPYQAGKPISQLKRERKISRVIKLASNENPFSPSKKVIKALGNSLKKINLYPDSNGYCLKETIAKKLKLKRGNIILGNGSSEIIAMVLETFVNPAEEVIIPDPSFIIYKSLIKLRDAVPVSIPLKDYALDLSAMLKAINKKTKMLILCNPNNPTGTIIKKEELKKFMEKIPENLIIFSDEAYLEYVEDRKFGSLLPYLKSTKPLVVARTFAKSSSLAGLRIGYGIAKEEIIELMNRIRPPFNTSSLAQVAATTALNENEHLKKTRENNREGKRYLYENLKKLGLSYIPTQANFICVDLKRDASSVCRKLEKEGVIIRDMSNFNLPGSFARVTIGMHQENTLFIKKLKKVLKNE</sequence>
<dbReference type="NCBIfam" id="TIGR01141">
    <property type="entry name" value="hisC"/>
    <property type="match status" value="1"/>
</dbReference>
<dbReference type="GO" id="GO:0000105">
    <property type="term" value="P:L-histidine biosynthetic process"/>
    <property type="evidence" value="ECO:0007669"/>
    <property type="project" value="UniProtKB-UniRule"/>
</dbReference>
<dbReference type="InterPro" id="IPR004839">
    <property type="entry name" value="Aminotransferase_I/II_large"/>
</dbReference>
<evidence type="ECO:0000256" key="1">
    <source>
        <dbReference type="ARBA" id="ARBA00001933"/>
    </source>
</evidence>
<evidence type="ECO:0000256" key="5">
    <source>
        <dbReference type="ARBA" id="ARBA00022898"/>
    </source>
</evidence>
<dbReference type="PANTHER" id="PTHR43643:SF3">
    <property type="entry name" value="HISTIDINOL-PHOSPHATE AMINOTRANSFERASE"/>
    <property type="match status" value="1"/>
</dbReference>
<organism evidence="8 9">
    <name type="scientific">bacterium (Candidatus Ratteibacteria) CG01_land_8_20_14_3_00_40_19</name>
    <dbReference type="NCBI Taxonomy" id="2014290"/>
    <lineage>
        <taxon>Bacteria</taxon>
        <taxon>Candidatus Ratteibacteria</taxon>
    </lineage>
</organism>
<evidence type="ECO:0000256" key="2">
    <source>
        <dbReference type="ARBA" id="ARBA00011738"/>
    </source>
</evidence>
<protein>
    <recommendedName>
        <fullName evidence="6">Histidinol-phosphate aminotransferase</fullName>
        <ecNumber evidence="6">2.6.1.9</ecNumber>
    </recommendedName>
    <alternativeName>
        <fullName evidence="6">Imidazole acetol-phosphate transaminase</fullName>
    </alternativeName>
</protein>
<keyword evidence="3 6" id="KW-0032">Aminotransferase</keyword>
<keyword evidence="5 6" id="KW-0663">Pyridoxal phosphate</keyword>
<dbReference type="InterPro" id="IPR015424">
    <property type="entry name" value="PyrdxlP-dep_Trfase"/>
</dbReference>
<dbReference type="InterPro" id="IPR015421">
    <property type="entry name" value="PyrdxlP-dep_Trfase_major"/>
</dbReference>
<evidence type="ECO:0000313" key="8">
    <source>
        <dbReference type="EMBL" id="PIV64326.1"/>
    </source>
</evidence>
<dbReference type="InterPro" id="IPR050106">
    <property type="entry name" value="HistidinolP_aminotransfase"/>
</dbReference>
<feature type="modified residue" description="N6-(pyridoxal phosphate)lysine" evidence="6">
    <location>
        <position position="226"/>
    </location>
</feature>
<gene>
    <name evidence="6" type="primary">hisC</name>
    <name evidence="8" type="ORF">COS11_02745</name>
</gene>
<comment type="catalytic activity">
    <reaction evidence="6">
        <text>L-histidinol phosphate + 2-oxoglutarate = 3-(imidazol-4-yl)-2-oxopropyl phosphate + L-glutamate</text>
        <dbReference type="Rhea" id="RHEA:23744"/>
        <dbReference type="ChEBI" id="CHEBI:16810"/>
        <dbReference type="ChEBI" id="CHEBI:29985"/>
        <dbReference type="ChEBI" id="CHEBI:57766"/>
        <dbReference type="ChEBI" id="CHEBI:57980"/>
        <dbReference type="EC" id="2.6.1.9"/>
    </reaction>
</comment>
<dbReference type="Proteomes" id="UP000228886">
    <property type="component" value="Unassembled WGS sequence"/>
</dbReference>
<accession>A0A2M7E9A7</accession>
<dbReference type="CDD" id="cd00609">
    <property type="entry name" value="AAT_like"/>
    <property type="match status" value="1"/>
</dbReference>
<dbReference type="Gene3D" id="3.40.640.10">
    <property type="entry name" value="Type I PLP-dependent aspartate aminotransferase-like (Major domain)"/>
    <property type="match status" value="1"/>
</dbReference>
<dbReference type="Gene3D" id="3.90.1150.10">
    <property type="entry name" value="Aspartate Aminotransferase, domain 1"/>
    <property type="match status" value="1"/>
</dbReference>
<evidence type="ECO:0000256" key="3">
    <source>
        <dbReference type="ARBA" id="ARBA00022576"/>
    </source>
</evidence>
<dbReference type="SUPFAM" id="SSF53383">
    <property type="entry name" value="PLP-dependent transferases"/>
    <property type="match status" value="1"/>
</dbReference>
<dbReference type="AlphaFoldDB" id="A0A2M7E9A7"/>
<keyword evidence="4 6" id="KW-0808">Transferase</keyword>
<comment type="subunit">
    <text evidence="2 6">Homodimer.</text>
</comment>
<dbReference type="GO" id="GO:0030170">
    <property type="term" value="F:pyridoxal phosphate binding"/>
    <property type="evidence" value="ECO:0007669"/>
    <property type="project" value="InterPro"/>
</dbReference>
<dbReference type="UniPathway" id="UPA00031">
    <property type="reaction ID" value="UER00012"/>
</dbReference>
<evidence type="ECO:0000313" key="9">
    <source>
        <dbReference type="Proteomes" id="UP000228886"/>
    </source>
</evidence>
<dbReference type="GO" id="GO:0004400">
    <property type="term" value="F:histidinol-phosphate transaminase activity"/>
    <property type="evidence" value="ECO:0007669"/>
    <property type="project" value="UniProtKB-UniRule"/>
</dbReference>
<keyword evidence="6" id="KW-0368">Histidine biosynthesis</keyword>